<sequence>MSTGKPVQNTQGAQHSSPWSNLRDIPGKARISCSVDHSRCRGVPGCLEFAAAEIKLGFRTDLGEQGRHVAPRDDAAQLSLWREAVRAASAPRTDA</sequence>
<protein>
    <submittedName>
        <fullName evidence="2">Uncharacterized protein</fullName>
    </submittedName>
</protein>
<evidence type="ECO:0000313" key="3">
    <source>
        <dbReference type="Proteomes" id="UP000515804"/>
    </source>
</evidence>
<feature type="compositionally biased region" description="Polar residues" evidence="1">
    <location>
        <begin position="1"/>
        <end position="20"/>
    </location>
</feature>
<dbReference type="KEGG" id="tcn:H9L16_02385"/>
<evidence type="ECO:0000256" key="1">
    <source>
        <dbReference type="SAM" id="MobiDB-lite"/>
    </source>
</evidence>
<dbReference type="AlphaFoldDB" id="A0A7G9SRM1"/>
<dbReference type="RefSeq" id="WP_187553012.1">
    <property type="nucleotide sequence ID" value="NZ_BMZL01000001.1"/>
</dbReference>
<dbReference type="EMBL" id="CP060719">
    <property type="protein sequence ID" value="QNN70496.1"/>
    <property type="molecule type" value="Genomic_DNA"/>
</dbReference>
<accession>A0A7G9SRM1</accession>
<evidence type="ECO:0000313" key="2">
    <source>
        <dbReference type="EMBL" id="QNN70496.1"/>
    </source>
</evidence>
<dbReference type="Proteomes" id="UP000515804">
    <property type="component" value="Chromosome"/>
</dbReference>
<reference evidence="2 3" key="1">
    <citation type="submission" date="2020-08" db="EMBL/GenBank/DDBJ databases">
        <title>Genome sequence of Thermomonas carbonis KCTC 42013T.</title>
        <authorList>
            <person name="Hyun D.-W."/>
            <person name="Bae J.-W."/>
        </authorList>
    </citation>
    <scope>NUCLEOTIDE SEQUENCE [LARGE SCALE GENOMIC DNA]</scope>
    <source>
        <strain evidence="2 3">KCTC 42013</strain>
    </source>
</reference>
<feature type="region of interest" description="Disordered" evidence="1">
    <location>
        <begin position="1"/>
        <end position="24"/>
    </location>
</feature>
<organism evidence="2 3">
    <name type="scientific">Thermomonas carbonis</name>
    <dbReference type="NCBI Taxonomy" id="1463158"/>
    <lineage>
        <taxon>Bacteria</taxon>
        <taxon>Pseudomonadati</taxon>
        <taxon>Pseudomonadota</taxon>
        <taxon>Gammaproteobacteria</taxon>
        <taxon>Lysobacterales</taxon>
        <taxon>Lysobacteraceae</taxon>
        <taxon>Thermomonas</taxon>
    </lineage>
</organism>
<proteinExistence type="predicted"/>
<keyword evidence="3" id="KW-1185">Reference proteome</keyword>
<gene>
    <name evidence="2" type="ORF">H9L16_02385</name>
</gene>
<name>A0A7G9SRM1_9GAMM</name>